<evidence type="ECO:0000256" key="4">
    <source>
        <dbReference type="ARBA" id="ARBA00022898"/>
    </source>
</evidence>
<dbReference type="EMBL" id="MCGN01000006">
    <property type="protein sequence ID" value="ORY95573.1"/>
    <property type="molecule type" value="Genomic_DNA"/>
</dbReference>
<dbReference type="SUPFAM" id="SSF53383">
    <property type="entry name" value="PLP-dependent transferases"/>
    <property type="match status" value="1"/>
</dbReference>
<keyword evidence="4 6" id="KW-0663">Pyridoxal phosphate</keyword>
<evidence type="ECO:0000313" key="9">
    <source>
        <dbReference type="Proteomes" id="UP000242180"/>
    </source>
</evidence>
<dbReference type="PANTHER" id="PTHR45677">
    <property type="entry name" value="GLUTAMATE DECARBOXYLASE-RELATED"/>
    <property type="match status" value="1"/>
</dbReference>
<dbReference type="InterPro" id="IPR002129">
    <property type="entry name" value="PyrdxlP-dep_de-COase"/>
</dbReference>
<evidence type="ECO:0000256" key="3">
    <source>
        <dbReference type="ARBA" id="ARBA00022793"/>
    </source>
</evidence>
<dbReference type="PANTHER" id="PTHR45677:SF8">
    <property type="entry name" value="CYSTEINE SULFINIC ACID DECARBOXYLASE"/>
    <property type="match status" value="1"/>
</dbReference>
<dbReference type="Proteomes" id="UP000242180">
    <property type="component" value="Unassembled WGS sequence"/>
</dbReference>
<dbReference type="GO" id="GO:0016831">
    <property type="term" value="F:carboxy-lyase activity"/>
    <property type="evidence" value="ECO:0007669"/>
    <property type="project" value="UniProtKB-KW"/>
</dbReference>
<keyword evidence="8" id="KW-0808">Transferase</keyword>
<dbReference type="GO" id="GO:0030170">
    <property type="term" value="F:pyridoxal phosphate binding"/>
    <property type="evidence" value="ECO:0007669"/>
    <property type="project" value="InterPro"/>
</dbReference>
<dbReference type="InParanoid" id="A0A1X2HA77"/>
<evidence type="ECO:0000256" key="6">
    <source>
        <dbReference type="PIRSR" id="PIRSR602129-50"/>
    </source>
</evidence>
<name>A0A1X2HA77_SYNRA</name>
<gene>
    <name evidence="8" type="ORF">BCR43DRAFT_493196</name>
</gene>
<dbReference type="InterPro" id="IPR015421">
    <property type="entry name" value="PyrdxlP-dep_Trfase_major"/>
</dbReference>
<reference evidence="8 9" key="1">
    <citation type="submission" date="2016-07" db="EMBL/GenBank/DDBJ databases">
        <title>Pervasive Adenine N6-methylation of Active Genes in Fungi.</title>
        <authorList>
            <consortium name="DOE Joint Genome Institute"/>
            <person name="Mondo S.J."/>
            <person name="Dannebaum R.O."/>
            <person name="Kuo R.C."/>
            <person name="Labutti K."/>
            <person name="Haridas S."/>
            <person name="Kuo A."/>
            <person name="Salamov A."/>
            <person name="Ahrendt S.R."/>
            <person name="Lipzen A."/>
            <person name="Sullivan W."/>
            <person name="Andreopoulos W.B."/>
            <person name="Clum A."/>
            <person name="Lindquist E."/>
            <person name="Daum C."/>
            <person name="Ramamoorthy G.K."/>
            <person name="Gryganskyi A."/>
            <person name="Culley D."/>
            <person name="Magnuson J.K."/>
            <person name="James T.Y."/>
            <person name="O'Malley M.A."/>
            <person name="Stajich J.E."/>
            <person name="Spatafora J.W."/>
            <person name="Visel A."/>
            <person name="Grigoriev I.V."/>
        </authorList>
    </citation>
    <scope>NUCLEOTIDE SEQUENCE [LARGE SCALE GENOMIC DNA]</scope>
    <source>
        <strain evidence="8 9">NRRL 2496</strain>
    </source>
</reference>
<organism evidence="8 9">
    <name type="scientific">Syncephalastrum racemosum</name>
    <name type="common">Filamentous fungus</name>
    <dbReference type="NCBI Taxonomy" id="13706"/>
    <lineage>
        <taxon>Eukaryota</taxon>
        <taxon>Fungi</taxon>
        <taxon>Fungi incertae sedis</taxon>
        <taxon>Mucoromycota</taxon>
        <taxon>Mucoromycotina</taxon>
        <taxon>Mucoromycetes</taxon>
        <taxon>Mucorales</taxon>
        <taxon>Syncephalastraceae</taxon>
        <taxon>Syncephalastrum</taxon>
    </lineage>
</organism>
<feature type="modified residue" description="N6-(pyridoxal phosphate)lysine" evidence="6">
    <location>
        <position position="312"/>
    </location>
</feature>
<dbReference type="OrthoDB" id="392571at2759"/>
<evidence type="ECO:0000256" key="5">
    <source>
        <dbReference type="ARBA" id="ARBA00023239"/>
    </source>
</evidence>
<evidence type="ECO:0000256" key="7">
    <source>
        <dbReference type="RuleBase" id="RU000382"/>
    </source>
</evidence>
<dbReference type="Gene3D" id="3.90.1150.170">
    <property type="match status" value="1"/>
</dbReference>
<dbReference type="Pfam" id="PF00282">
    <property type="entry name" value="Pyridoxal_deC"/>
    <property type="match status" value="1"/>
</dbReference>
<dbReference type="OMA" id="AGMVIFK"/>
<dbReference type="GO" id="GO:0016740">
    <property type="term" value="F:transferase activity"/>
    <property type="evidence" value="ECO:0007669"/>
    <property type="project" value="UniProtKB-KW"/>
</dbReference>
<evidence type="ECO:0000313" key="8">
    <source>
        <dbReference type="EMBL" id="ORY95573.1"/>
    </source>
</evidence>
<keyword evidence="5 7" id="KW-0456">Lyase</keyword>
<evidence type="ECO:0000256" key="1">
    <source>
        <dbReference type="ARBA" id="ARBA00001933"/>
    </source>
</evidence>
<dbReference type="InterPro" id="IPR015424">
    <property type="entry name" value="PyrdxlP-dep_Trfase"/>
</dbReference>
<sequence length="510" mass="56187">MVSYKEKDNATELDAMLKRIHDLVIQHVKDGQFANSSVVNYLPPDELYKAIDLSLPEEGAGIDGTFELIKATLEHSVNSWNPRFMDKLYAGTNPIGVISELLLGVLNANSHVYHVSPVLTLMEIEVTRAVGQLLGMGEHAGGLLCAGGSASNLLAMVTARNKLFPSIKKTGYIPRPFNPQAEYGKLKVFTSEQCHYSIEKAALVLGLGSDSMVKVPVDEKARMRVDELERLIQQSVEQGETPFFINATAGTTVLGAFDPIRSISAVAKKYGCWLHVDGSWGGSAIFSDNVRENLGWMDGSELADTFTLNPHKLLGVPLQCSMVLTPHQGNLLFANANTLEADYLFHGNPYDLGAGTIGCGRRPDALKMFLAWKLYGRKGLCRRIDQAIEAATAFTDLVRNRPSLKLVKDPSLFCQVSFWVMPHGLESQVEEWKKDPAVYKEKMTLVTRTVHARVNQSGEFLVDHAPLDGVPNFFRIVINAPTVNVQRDLAHLLDTIEAANRDIAWSEVLA</sequence>
<comment type="caution">
    <text evidence="8">The sequence shown here is derived from an EMBL/GenBank/DDBJ whole genome shotgun (WGS) entry which is preliminary data.</text>
</comment>
<dbReference type="GO" id="GO:0005737">
    <property type="term" value="C:cytoplasm"/>
    <property type="evidence" value="ECO:0007669"/>
    <property type="project" value="TreeGrafter"/>
</dbReference>
<dbReference type="AlphaFoldDB" id="A0A1X2HA77"/>
<dbReference type="STRING" id="13706.A0A1X2HA77"/>
<dbReference type="GO" id="GO:0019752">
    <property type="term" value="P:carboxylic acid metabolic process"/>
    <property type="evidence" value="ECO:0007669"/>
    <property type="project" value="InterPro"/>
</dbReference>
<keyword evidence="9" id="KW-1185">Reference proteome</keyword>
<comment type="cofactor">
    <cofactor evidence="1 6 7">
        <name>pyridoxal 5'-phosphate</name>
        <dbReference type="ChEBI" id="CHEBI:597326"/>
    </cofactor>
</comment>
<proteinExistence type="inferred from homology"/>
<dbReference type="Gene3D" id="3.40.640.10">
    <property type="entry name" value="Type I PLP-dependent aspartate aminotransferase-like (Major domain)"/>
    <property type="match status" value="1"/>
</dbReference>
<evidence type="ECO:0000256" key="2">
    <source>
        <dbReference type="ARBA" id="ARBA00009533"/>
    </source>
</evidence>
<keyword evidence="3" id="KW-0210">Decarboxylase</keyword>
<protein>
    <submittedName>
        <fullName evidence="8">Pyridoxal phosphate-dependent transferase</fullName>
    </submittedName>
</protein>
<comment type="similarity">
    <text evidence="2 7">Belongs to the group II decarboxylase family.</text>
</comment>
<accession>A0A1X2HA77</accession>